<evidence type="ECO:0000259" key="6">
    <source>
        <dbReference type="Pfam" id="PF00808"/>
    </source>
</evidence>
<dbReference type="CDD" id="cd22928">
    <property type="entry name" value="HFD_POLE3_DPB4"/>
    <property type="match status" value="2"/>
</dbReference>
<feature type="region of interest" description="Disordered" evidence="5">
    <location>
        <begin position="188"/>
        <end position="299"/>
    </location>
</feature>
<evidence type="ECO:0000313" key="8">
    <source>
        <dbReference type="Proteomes" id="UP000284706"/>
    </source>
</evidence>
<organism evidence="7 8">
    <name type="scientific">Gymnopilus dilepis</name>
    <dbReference type="NCBI Taxonomy" id="231916"/>
    <lineage>
        <taxon>Eukaryota</taxon>
        <taxon>Fungi</taxon>
        <taxon>Dikarya</taxon>
        <taxon>Basidiomycota</taxon>
        <taxon>Agaricomycotina</taxon>
        <taxon>Agaricomycetes</taxon>
        <taxon>Agaricomycetidae</taxon>
        <taxon>Agaricales</taxon>
        <taxon>Agaricineae</taxon>
        <taxon>Hymenogastraceae</taxon>
        <taxon>Gymnopilus</taxon>
    </lineage>
</organism>
<comment type="caution">
    <text evidence="7">The sequence shown here is derived from an EMBL/GenBank/DDBJ whole genome shotgun (WGS) entry which is preliminary data.</text>
</comment>
<dbReference type="InterPro" id="IPR051377">
    <property type="entry name" value="DNA_Pol-Epsilon_Subunit"/>
</dbReference>
<evidence type="ECO:0000313" key="7">
    <source>
        <dbReference type="EMBL" id="PPR04883.1"/>
    </source>
</evidence>
<dbReference type="GO" id="GO:0006272">
    <property type="term" value="P:leading strand elongation"/>
    <property type="evidence" value="ECO:0007669"/>
    <property type="project" value="TreeGrafter"/>
</dbReference>
<feature type="compositionally biased region" description="Acidic residues" evidence="5">
    <location>
        <begin position="285"/>
        <end position="299"/>
    </location>
</feature>
<dbReference type="SUPFAM" id="SSF47113">
    <property type="entry name" value="Histone-fold"/>
    <property type="match status" value="3"/>
</dbReference>
<dbReference type="OrthoDB" id="1707486at2759"/>
<dbReference type="Pfam" id="PF00808">
    <property type="entry name" value="CBFD_NFYB_HMF"/>
    <property type="match status" value="1"/>
</dbReference>
<dbReference type="GO" id="GO:0046982">
    <property type="term" value="F:protein heterodimerization activity"/>
    <property type="evidence" value="ECO:0007669"/>
    <property type="project" value="InterPro"/>
</dbReference>
<dbReference type="GO" id="GO:0006974">
    <property type="term" value="P:DNA damage response"/>
    <property type="evidence" value="ECO:0007669"/>
    <property type="project" value="TreeGrafter"/>
</dbReference>
<dbReference type="GO" id="GO:0008623">
    <property type="term" value="C:CHRAC"/>
    <property type="evidence" value="ECO:0007669"/>
    <property type="project" value="TreeGrafter"/>
</dbReference>
<proteinExistence type="predicted"/>
<accession>A0A409YPF1</accession>
<evidence type="ECO:0000256" key="3">
    <source>
        <dbReference type="ARBA" id="ARBA00039775"/>
    </source>
</evidence>
<dbReference type="PANTHER" id="PTHR46172">
    <property type="entry name" value="DNA POLYMERASE EPSILON SUBUNIT 3"/>
    <property type="match status" value="1"/>
</dbReference>
<dbReference type="Gene3D" id="1.10.20.10">
    <property type="entry name" value="Histone, subunit A"/>
    <property type="match status" value="2"/>
</dbReference>
<dbReference type="GO" id="GO:0031507">
    <property type="term" value="P:heterochromatin formation"/>
    <property type="evidence" value="ECO:0007669"/>
    <property type="project" value="TreeGrafter"/>
</dbReference>
<feature type="domain" description="Transcription factor CBF/NF-Y/archaeal histone" evidence="6">
    <location>
        <begin position="394"/>
        <end position="458"/>
    </location>
</feature>
<keyword evidence="2" id="KW-0539">Nucleus</keyword>
<evidence type="ECO:0000256" key="4">
    <source>
        <dbReference type="ARBA" id="ARBA00042096"/>
    </source>
</evidence>
<protein>
    <recommendedName>
        <fullName evidence="3">DNA polymerase epsilon subunit D</fullName>
    </recommendedName>
    <alternativeName>
        <fullName evidence="4">DNA polymerase II subunit D</fullName>
    </alternativeName>
</protein>
<dbReference type="AlphaFoldDB" id="A0A409YPF1"/>
<feature type="compositionally biased region" description="Acidic residues" evidence="5">
    <location>
        <begin position="591"/>
        <end position="606"/>
    </location>
</feature>
<sequence length="627" mass="67896">MAFLPPESADREDRAQYTHTRWNDVHFVDFSQDNILNTPSYLPVALQDSNMPRKEIYSGPITAQVQQNILSEGIENYELPKSVVMKIAKSAVPDNVKLQKETVLSLVKGSTVFINYLGTRSPQKCKISIHPLHSCNPYHARSAHDVAISKQHKSISASDVLKALETIEFSDMVHMLQDELQVYRELNKNDKGKGNSNGASASSRKGNGGASSASAPSKGGKGKEKANTSASAGNPLPPPFTSTPLPARHPRVAELSGTGDTPMEVDDDEEQSVSTAGGFAPEHGEDGEDQEEVAEDDAEEEIIETDDDQLEEQQELEDLDAVEEAELRTMSMGVEESVCIKVNSASPLTITYKIHIPLYTLQYPSKMPRPIIYTGTITAQVQQNILSEGLENFELPKSVVMKIAKSAIPDNVKLQKETVLSLVQGSSVFVNHLVATAHDVAVSKQHKSISASDVLKALETIEFGDMVQTLQDDLQGKPSPLYRELNKTDKGKGSSNGASASSRKGNGGASSASAPPKGGKGKEKAHTSASTGNPLPPPFTSTPLDTQARHPRVAQLSGRGTADSPMEIDDDEEQSVSAAGSRARGRKEHVEEADEEDENMETDEERPELKRVLEVLDVLGGDKCLWD</sequence>
<dbReference type="GO" id="GO:0031490">
    <property type="term" value="F:chromatin DNA binding"/>
    <property type="evidence" value="ECO:0007669"/>
    <property type="project" value="TreeGrafter"/>
</dbReference>
<dbReference type="EMBL" id="NHYE01000555">
    <property type="protein sequence ID" value="PPR04883.1"/>
    <property type="molecule type" value="Genomic_DNA"/>
</dbReference>
<name>A0A409YPF1_9AGAR</name>
<dbReference type="InterPro" id="IPR003958">
    <property type="entry name" value="CBFA_NFYB_domain"/>
</dbReference>
<dbReference type="PANTHER" id="PTHR46172:SF1">
    <property type="entry name" value="DNA POLYMERASE EPSILON SUBUNIT 3"/>
    <property type="match status" value="1"/>
</dbReference>
<dbReference type="InterPro" id="IPR009072">
    <property type="entry name" value="Histone-fold"/>
</dbReference>
<comment type="subcellular location">
    <subcellularLocation>
        <location evidence="1">Nucleus</location>
    </subcellularLocation>
</comment>
<dbReference type="GO" id="GO:0008622">
    <property type="term" value="C:epsilon DNA polymerase complex"/>
    <property type="evidence" value="ECO:0007669"/>
    <property type="project" value="TreeGrafter"/>
</dbReference>
<gene>
    <name evidence="7" type="ORF">CVT26_012724</name>
</gene>
<feature type="compositionally biased region" description="Low complexity" evidence="5">
    <location>
        <begin position="493"/>
        <end position="517"/>
    </location>
</feature>
<reference evidence="7 8" key="1">
    <citation type="journal article" date="2018" name="Evol. Lett.">
        <title>Horizontal gene cluster transfer increased hallucinogenic mushroom diversity.</title>
        <authorList>
            <person name="Reynolds H.T."/>
            <person name="Vijayakumar V."/>
            <person name="Gluck-Thaler E."/>
            <person name="Korotkin H.B."/>
            <person name="Matheny P.B."/>
            <person name="Slot J.C."/>
        </authorList>
    </citation>
    <scope>NUCLEOTIDE SEQUENCE [LARGE SCALE GENOMIC DNA]</scope>
    <source>
        <strain evidence="7 8">SRW20</strain>
    </source>
</reference>
<feature type="compositionally biased region" description="Low complexity" evidence="5">
    <location>
        <begin position="194"/>
        <end position="218"/>
    </location>
</feature>
<evidence type="ECO:0000256" key="1">
    <source>
        <dbReference type="ARBA" id="ARBA00004123"/>
    </source>
</evidence>
<evidence type="ECO:0000256" key="5">
    <source>
        <dbReference type="SAM" id="MobiDB-lite"/>
    </source>
</evidence>
<dbReference type="InParanoid" id="A0A409YPF1"/>
<dbReference type="STRING" id="231916.A0A409YPF1"/>
<feature type="region of interest" description="Disordered" evidence="5">
    <location>
        <begin position="472"/>
        <end position="607"/>
    </location>
</feature>
<keyword evidence="8" id="KW-1185">Reference proteome</keyword>
<dbReference type="Proteomes" id="UP000284706">
    <property type="component" value="Unassembled WGS sequence"/>
</dbReference>
<evidence type="ECO:0000256" key="2">
    <source>
        <dbReference type="ARBA" id="ARBA00023242"/>
    </source>
</evidence>